<keyword evidence="1" id="KW-0812">Transmembrane</keyword>
<organism evidence="2 3">
    <name type="scientific">Ornithorhynchus anatinus</name>
    <name type="common">Duckbill platypus</name>
    <dbReference type="NCBI Taxonomy" id="9258"/>
    <lineage>
        <taxon>Eukaryota</taxon>
        <taxon>Metazoa</taxon>
        <taxon>Chordata</taxon>
        <taxon>Craniata</taxon>
        <taxon>Vertebrata</taxon>
        <taxon>Euteleostomi</taxon>
        <taxon>Mammalia</taxon>
        <taxon>Monotremata</taxon>
        <taxon>Ornithorhynchidae</taxon>
        <taxon>Ornithorhynchus</taxon>
    </lineage>
</organism>
<feature type="transmembrane region" description="Helical" evidence="1">
    <location>
        <begin position="285"/>
        <end position="305"/>
    </location>
</feature>
<dbReference type="Ensembl" id="ENSOANT00000069030.1">
    <property type="protein sequence ID" value="ENSOANP00000043501.1"/>
    <property type="gene ID" value="ENSOANG00000036550.1"/>
</dbReference>
<keyword evidence="1" id="KW-0472">Membrane</keyword>
<evidence type="ECO:0000256" key="1">
    <source>
        <dbReference type="SAM" id="Phobius"/>
    </source>
</evidence>
<evidence type="ECO:0000313" key="3">
    <source>
        <dbReference type="Proteomes" id="UP000002279"/>
    </source>
</evidence>
<dbReference type="GO" id="GO:0007342">
    <property type="term" value="P:fusion of sperm to egg plasma membrane involved in single fertilization"/>
    <property type="evidence" value="ECO:0007669"/>
    <property type="project" value="InterPro"/>
</dbReference>
<sequence length="310" mass="35246">CPPPCLSAFVPSPSLQLRRALGCLQCHTTYAQRLHACRFFVSHEGPEQLRCLQLFLKAFRPYRDLKIRYSERDSLRDFFADMLFSLEEKAVANGEEARQMGEKMRIWGGEISSLPVSGFQEEARRFRCDSCSSVDCDLPLDCDIQDVSVLEGGRTSFNCTVFFSTPEELRYGWKFAPNVRTRDLSYFRDLPGSHGAFARIRPTRISHRGTFACFLQGPNRRLLARLFFYVNVTSRALLGEAELQTMFRQVLNRAHVEGDQAEPWHPTLLELLARPGALTTTNLKLLMAGAGLLAMSLTLLAGLLYRWYMG</sequence>
<keyword evidence="1" id="KW-1133">Transmembrane helix</keyword>
<evidence type="ECO:0008006" key="4">
    <source>
        <dbReference type="Google" id="ProtNLM"/>
    </source>
</evidence>
<proteinExistence type="predicted"/>
<dbReference type="AlphaFoldDB" id="A0A6I8NRE3"/>
<dbReference type="PANTHER" id="PTHR37366">
    <property type="entry name" value="SPERM ACROSOME MEMBRANE-ASSOCIATED PROTEIN 6"/>
    <property type="match status" value="1"/>
</dbReference>
<keyword evidence="3" id="KW-1185">Reference proteome</keyword>
<dbReference type="InterPro" id="IPR034549">
    <property type="entry name" value="SPACA6"/>
</dbReference>
<evidence type="ECO:0000313" key="2">
    <source>
        <dbReference type="Ensembl" id="ENSOANP00000043501.1"/>
    </source>
</evidence>
<dbReference type="InParanoid" id="A0A6I8NRE3"/>
<protein>
    <recommendedName>
        <fullName evidence="4">Ig-like domain-containing protein</fullName>
    </recommendedName>
</protein>
<reference evidence="2 3" key="1">
    <citation type="journal article" date="2008" name="Nature">
        <title>Genome analysis of the platypus reveals unique signatures of evolution.</title>
        <authorList>
            <person name="Warren W.C."/>
            <person name="Hillier L.W."/>
            <person name="Marshall Graves J.A."/>
            <person name="Birney E."/>
            <person name="Ponting C.P."/>
            <person name="Grutzner F."/>
            <person name="Belov K."/>
            <person name="Miller W."/>
            <person name="Clarke L."/>
            <person name="Chinwalla A.T."/>
            <person name="Yang S.P."/>
            <person name="Heger A."/>
            <person name="Locke D.P."/>
            <person name="Miethke P."/>
            <person name="Waters P.D."/>
            <person name="Veyrunes F."/>
            <person name="Fulton L."/>
            <person name="Fulton B."/>
            <person name="Graves T."/>
            <person name="Wallis J."/>
            <person name="Puente X.S."/>
            <person name="Lopez-Otin C."/>
            <person name="Ordonez G.R."/>
            <person name="Eichler E.E."/>
            <person name="Chen L."/>
            <person name="Cheng Z."/>
            <person name="Deakin J.E."/>
            <person name="Alsop A."/>
            <person name="Thompson K."/>
            <person name="Kirby P."/>
            <person name="Papenfuss A.T."/>
            <person name="Wakefield M.J."/>
            <person name="Olender T."/>
            <person name="Lancet D."/>
            <person name="Huttley G.A."/>
            <person name="Smit A.F."/>
            <person name="Pask A."/>
            <person name="Temple-Smith P."/>
            <person name="Batzer M.A."/>
            <person name="Walker J.A."/>
            <person name="Konkel M.K."/>
            <person name="Harris R.S."/>
            <person name="Whittington C.M."/>
            <person name="Wong E.S."/>
            <person name="Gemmell N.J."/>
            <person name="Buschiazzo E."/>
            <person name="Vargas Jentzsch I.M."/>
            <person name="Merkel A."/>
            <person name="Schmitz J."/>
            <person name="Zemann A."/>
            <person name="Churakov G."/>
            <person name="Kriegs J.O."/>
            <person name="Brosius J."/>
            <person name="Murchison E.P."/>
            <person name="Sachidanandam R."/>
            <person name="Smith C."/>
            <person name="Hannon G.J."/>
            <person name="Tsend-Ayush E."/>
            <person name="McMillan D."/>
            <person name="Attenborough R."/>
            <person name="Rens W."/>
            <person name="Ferguson-Smith M."/>
            <person name="Lefevre C.M."/>
            <person name="Sharp J.A."/>
            <person name="Nicholas K.R."/>
            <person name="Ray D.A."/>
            <person name="Kube M."/>
            <person name="Reinhardt R."/>
            <person name="Pringle T.H."/>
            <person name="Taylor J."/>
            <person name="Jones R.C."/>
            <person name="Nixon B."/>
            <person name="Dacheux J.L."/>
            <person name="Niwa H."/>
            <person name="Sekita Y."/>
            <person name="Huang X."/>
            <person name="Stark A."/>
            <person name="Kheradpour P."/>
            <person name="Kellis M."/>
            <person name="Flicek P."/>
            <person name="Chen Y."/>
            <person name="Webber C."/>
            <person name="Hardison R."/>
            <person name="Nelson J."/>
            <person name="Hallsworth-Pepin K."/>
            <person name="Delehaunty K."/>
            <person name="Markovic C."/>
            <person name="Minx P."/>
            <person name="Feng Y."/>
            <person name="Kremitzki C."/>
            <person name="Mitreva M."/>
            <person name="Glasscock J."/>
            <person name="Wylie T."/>
            <person name="Wohldmann P."/>
            <person name="Thiru P."/>
            <person name="Nhan M.N."/>
            <person name="Pohl C.S."/>
            <person name="Smith S.M."/>
            <person name="Hou S."/>
            <person name="Nefedov M."/>
            <person name="de Jong P.J."/>
            <person name="Renfree M.B."/>
            <person name="Mardis E.R."/>
            <person name="Wilson R.K."/>
        </authorList>
    </citation>
    <scope>NUCLEOTIDE SEQUENCE [LARGE SCALE GENOMIC DNA]</scope>
    <source>
        <strain evidence="2 3">Glennie</strain>
    </source>
</reference>
<accession>A0A6I8NRE3</accession>
<dbReference type="Bgee" id="ENSOANG00000036550">
    <property type="expression patterns" value="Expressed in testis and 7 other cell types or tissues"/>
</dbReference>
<reference evidence="2" key="2">
    <citation type="submission" date="2025-08" db="UniProtKB">
        <authorList>
            <consortium name="Ensembl"/>
        </authorList>
    </citation>
    <scope>IDENTIFICATION</scope>
    <source>
        <strain evidence="2">Glennie</strain>
    </source>
</reference>
<dbReference type="OMA" id="TQDQSYF"/>
<dbReference type="PANTHER" id="PTHR37366:SF1">
    <property type="entry name" value="SPERM ACROSOME MEMBRANE-ASSOCIATED PROTEIN 6"/>
    <property type="match status" value="1"/>
</dbReference>
<dbReference type="GeneTree" id="ENSGT00390000009010"/>
<reference evidence="2" key="3">
    <citation type="submission" date="2025-09" db="UniProtKB">
        <authorList>
            <consortium name="Ensembl"/>
        </authorList>
    </citation>
    <scope>IDENTIFICATION</scope>
    <source>
        <strain evidence="2">Glennie</strain>
    </source>
</reference>
<dbReference type="Proteomes" id="UP000002279">
    <property type="component" value="Chromosome 5"/>
</dbReference>
<dbReference type="FunCoup" id="A0A6I8NRE3">
    <property type="interactions" value="19"/>
</dbReference>
<name>A0A6I8NRE3_ORNAN</name>